<accession>A0ACC0VQF0</accession>
<evidence type="ECO:0000313" key="1">
    <source>
        <dbReference type="EMBL" id="KAI9908180.1"/>
    </source>
</evidence>
<evidence type="ECO:0000313" key="2">
    <source>
        <dbReference type="Proteomes" id="UP001163321"/>
    </source>
</evidence>
<reference evidence="1 2" key="1">
    <citation type="journal article" date="2022" name="bioRxiv">
        <title>The genome of the oomycete Peronosclerospora sorghi, a cosmopolitan pathogen of maize and sorghum, is inflated with dispersed pseudogenes.</title>
        <authorList>
            <person name="Fletcher K."/>
            <person name="Martin F."/>
            <person name="Isakeit T."/>
            <person name="Cavanaugh K."/>
            <person name="Magill C."/>
            <person name="Michelmore R."/>
        </authorList>
    </citation>
    <scope>NUCLEOTIDE SEQUENCE [LARGE SCALE GENOMIC DNA]</scope>
    <source>
        <strain evidence="1">P6</strain>
    </source>
</reference>
<gene>
    <name evidence="1" type="ORF">PsorP6_003518</name>
</gene>
<name>A0ACC0VQF0_9STRA</name>
<organism evidence="1 2">
    <name type="scientific">Peronosclerospora sorghi</name>
    <dbReference type="NCBI Taxonomy" id="230839"/>
    <lineage>
        <taxon>Eukaryota</taxon>
        <taxon>Sar</taxon>
        <taxon>Stramenopiles</taxon>
        <taxon>Oomycota</taxon>
        <taxon>Peronosporomycetes</taxon>
        <taxon>Peronosporales</taxon>
        <taxon>Peronosporaceae</taxon>
        <taxon>Peronosclerospora</taxon>
    </lineage>
</organism>
<dbReference type="EMBL" id="CM047587">
    <property type="protein sequence ID" value="KAI9908180.1"/>
    <property type="molecule type" value="Genomic_DNA"/>
</dbReference>
<protein>
    <submittedName>
        <fullName evidence="1">Uncharacterized protein</fullName>
    </submittedName>
</protein>
<dbReference type="Proteomes" id="UP001163321">
    <property type="component" value="Chromosome 8"/>
</dbReference>
<sequence>MDIDEVSPITEFHALLHHGETRMPPSVLPCTSLARLNVVFCLVILDESIPNVALTSPPT</sequence>
<comment type="caution">
    <text evidence="1">The sequence shown here is derived from an EMBL/GenBank/DDBJ whole genome shotgun (WGS) entry which is preliminary data.</text>
</comment>
<proteinExistence type="predicted"/>
<keyword evidence="2" id="KW-1185">Reference proteome</keyword>